<dbReference type="Proteomes" id="UP000290408">
    <property type="component" value="Chromosome"/>
</dbReference>
<protein>
    <submittedName>
        <fullName evidence="2">Uncharacterized protein</fullName>
    </submittedName>
</protein>
<keyword evidence="1" id="KW-1133">Transmembrane helix</keyword>
<keyword evidence="3" id="KW-1185">Reference proteome</keyword>
<feature type="transmembrane region" description="Helical" evidence="1">
    <location>
        <begin position="101"/>
        <end position="123"/>
    </location>
</feature>
<evidence type="ECO:0000256" key="1">
    <source>
        <dbReference type="SAM" id="Phobius"/>
    </source>
</evidence>
<evidence type="ECO:0000313" key="2">
    <source>
        <dbReference type="EMBL" id="QBF45634.1"/>
    </source>
</evidence>
<accession>A0A4P6MQC4</accession>
<sequence>MLILIVGQLLLPPALRHDAASTVDISGALLYLCLPLLAMFVAFGVAWVQKVHTLRTLLAVRPRAARLRGLMAMVTWAGAAPLFVAVLTVVRTQDLAVDRPLFAAVTLPQVLWMCLMTSIGYLVGSVAHRFVAPVLAGGLVLVLIVAEGGGLYPLGHSAALAGMTPTTDSWILPVVLMSGTLAGGMLVIFALPLWSSRTAILVAPMMVLIVALVGPRVPPQEFRQASAAQKCTDGPVVVCSSAAHRQWAAATSDSAGRLSQAATDHGLTLPVNAMVINAGDAKPQKRTRDGEARIYLDTRAAPVSMPVDQLAQVLVGMSCENDQGQVLAAVAAWLAASTTDTSDAFSRAWPEFAALSEADKRAAARHAFSGVECGGQ</sequence>
<dbReference type="EMBL" id="CP036164">
    <property type="protein sequence ID" value="QBF45634.1"/>
    <property type="molecule type" value="Genomic_DNA"/>
</dbReference>
<organism evidence="2 3">
    <name type="scientific">Janibacter limosus</name>
    <dbReference type="NCBI Taxonomy" id="53458"/>
    <lineage>
        <taxon>Bacteria</taxon>
        <taxon>Bacillati</taxon>
        <taxon>Actinomycetota</taxon>
        <taxon>Actinomycetes</taxon>
        <taxon>Micrococcales</taxon>
        <taxon>Intrasporangiaceae</taxon>
        <taxon>Janibacter</taxon>
    </lineage>
</organism>
<feature type="transmembrane region" description="Helical" evidence="1">
    <location>
        <begin position="26"/>
        <end position="48"/>
    </location>
</feature>
<dbReference type="AlphaFoldDB" id="A0A4P6MQC4"/>
<reference evidence="2 3" key="1">
    <citation type="submission" date="2019-02" db="EMBL/GenBank/DDBJ databases">
        <title>Genomic data mining of an Antarctic deep-sea actinobacterium, Janibacterlimosus P3-3-X1.</title>
        <authorList>
            <person name="Liao L."/>
            <person name="Chen B."/>
        </authorList>
    </citation>
    <scope>NUCLEOTIDE SEQUENCE [LARGE SCALE GENOMIC DNA]</scope>
    <source>
        <strain evidence="2 3">P3-3-X1</strain>
    </source>
</reference>
<name>A0A4P6MQC4_9MICO</name>
<gene>
    <name evidence="2" type="ORF">EXU32_04770</name>
</gene>
<evidence type="ECO:0000313" key="3">
    <source>
        <dbReference type="Proteomes" id="UP000290408"/>
    </source>
</evidence>
<feature type="transmembrane region" description="Helical" evidence="1">
    <location>
        <begin position="130"/>
        <end position="150"/>
    </location>
</feature>
<feature type="transmembrane region" description="Helical" evidence="1">
    <location>
        <begin position="69"/>
        <end position="89"/>
    </location>
</feature>
<dbReference type="RefSeq" id="WP_130628870.1">
    <property type="nucleotide sequence ID" value="NZ_CP036164.1"/>
</dbReference>
<dbReference type="KEGG" id="jli:EXU32_04770"/>
<keyword evidence="1" id="KW-0812">Transmembrane</keyword>
<feature type="transmembrane region" description="Helical" evidence="1">
    <location>
        <begin position="170"/>
        <end position="191"/>
    </location>
</feature>
<proteinExistence type="predicted"/>
<keyword evidence="1" id="KW-0472">Membrane</keyword>
<feature type="transmembrane region" description="Helical" evidence="1">
    <location>
        <begin position="198"/>
        <end position="217"/>
    </location>
</feature>